<feature type="non-terminal residue" evidence="1">
    <location>
        <position position="171"/>
    </location>
</feature>
<gene>
    <name evidence="1" type="ORF">SINV_10793</name>
</gene>
<reference evidence="1" key="1">
    <citation type="journal article" date="2011" name="Proc. Natl. Acad. Sci. U.S.A.">
        <title>The genome of the fire ant Solenopsis invicta.</title>
        <authorList>
            <person name="Wurm Y."/>
            <person name="Wang J."/>
            <person name="Riba-Grognuz O."/>
            <person name="Corona M."/>
            <person name="Nygaard S."/>
            <person name="Hunt B.G."/>
            <person name="Ingram K.K."/>
            <person name="Falquet L."/>
            <person name="Nipitwattanaphon M."/>
            <person name="Gotzek D."/>
            <person name="Dijkstra M.B."/>
            <person name="Oettler J."/>
            <person name="Comtesse F."/>
            <person name="Shih C.J."/>
            <person name="Wu W.J."/>
            <person name="Yang C.C."/>
            <person name="Thomas J."/>
            <person name="Beaudoing E."/>
            <person name="Pradervand S."/>
            <person name="Flegel V."/>
            <person name="Cook E.D."/>
            <person name="Fabbretti R."/>
            <person name="Stockinger H."/>
            <person name="Long L."/>
            <person name="Farmerie W.G."/>
            <person name="Oakey J."/>
            <person name="Boomsma J.J."/>
            <person name="Pamilo P."/>
            <person name="Yi S.V."/>
            <person name="Heinze J."/>
            <person name="Goodisman M.A."/>
            <person name="Farinelli L."/>
            <person name="Harshman K."/>
            <person name="Hulo N."/>
            <person name="Cerutti L."/>
            <person name="Xenarios I."/>
            <person name="Shoemaker D."/>
            <person name="Keller L."/>
        </authorList>
    </citation>
    <scope>NUCLEOTIDE SEQUENCE [LARGE SCALE GENOMIC DNA]</scope>
</reference>
<accession>E9JA92</accession>
<proteinExistence type="predicted"/>
<protein>
    <submittedName>
        <fullName evidence="1">Uncharacterized protein</fullName>
    </submittedName>
</protein>
<name>E9JA92_SOLIN</name>
<organism>
    <name type="scientific">Solenopsis invicta</name>
    <name type="common">Red imported fire ant</name>
    <name type="synonym">Solenopsis wagneri</name>
    <dbReference type="NCBI Taxonomy" id="13686"/>
    <lineage>
        <taxon>Eukaryota</taxon>
        <taxon>Metazoa</taxon>
        <taxon>Ecdysozoa</taxon>
        <taxon>Arthropoda</taxon>
        <taxon>Hexapoda</taxon>
        <taxon>Insecta</taxon>
        <taxon>Pterygota</taxon>
        <taxon>Neoptera</taxon>
        <taxon>Endopterygota</taxon>
        <taxon>Hymenoptera</taxon>
        <taxon>Apocrita</taxon>
        <taxon>Aculeata</taxon>
        <taxon>Formicoidea</taxon>
        <taxon>Formicidae</taxon>
        <taxon>Myrmicinae</taxon>
        <taxon>Solenopsis</taxon>
    </lineage>
</organism>
<dbReference type="AlphaFoldDB" id="E9JA92"/>
<dbReference type="EMBL" id="GL770071">
    <property type="protein sequence ID" value="EFZ10262.1"/>
    <property type="molecule type" value="Genomic_DNA"/>
</dbReference>
<evidence type="ECO:0000313" key="1">
    <source>
        <dbReference type="EMBL" id="EFZ10262.1"/>
    </source>
</evidence>
<sequence>FLVSIDYKIEQNILCKCSCASLPREITVLSYKNVPEVKRYTPCLQTEFGSLPFSPTPRTTRSRADYVGTEVSKVQFSCRKMSKSNSDTLYKMVEFKNERTEDGCKIIECVPSSWITFDHKIGSCVVQYMPPPYSSEDYTLIQDLIKNRVQPPESWSQFPIDLKGDASNCKI</sequence>
<dbReference type="HOGENOM" id="CLU_1566843_0_0_1"/>
<feature type="non-terminal residue" evidence="1">
    <location>
        <position position="1"/>
    </location>
</feature>